<name>A0ABR8KFX6_9NOSO</name>
<evidence type="ECO:0000313" key="2">
    <source>
        <dbReference type="Proteomes" id="UP000637383"/>
    </source>
</evidence>
<keyword evidence="2" id="KW-1185">Reference proteome</keyword>
<reference evidence="1 2" key="1">
    <citation type="journal article" date="2020" name="ISME J.">
        <title>Comparative genomics reveals insights into cyanobacterial evolution and habitat adaptation.</title>
        <authorList>
            <person name="Chen M.Y."/>
            <person name="Teng W.K."/>
            <person name="Zhao L."/>
            <person name="Hu C.X."/>
            <person name="Zhou Y.K."/>
            <person name="Han B.P."/>
            <person name="Song L.R."/>
            <person name="Shu W.S."/>
        </authorList>
    </citation>
    <scope>NUCLEOTIDE SEQUENCE [LARGE SCALE GENOMIC DNA]</scope>
    <source>
        <strain evidence="1 2">FACHB-159</strain>
    </source>
</reference>
<accession>A0ABR8KFX6</accession>
<gene>
    <name evidence="1" type="ORF">H6H03_29370</name>
</gene>
<sequence>MLRKLRLPEQKRSPLISKKATANSQEFDTPYIAVGHRMLTIEKQSSEGLSEIRFSCDTTGVNKILLILN</sequence>
<dbReference type="RefSeq" id="WP_190958514.1">
    <property type="nucleotide sequence ID" value="NZ_JACJTU010000040.1"/>
</dbReference>
<protein>
    <submittedName>
        <fullName evidence="1">Uncharacterized protein</fullName>
    </submittedName>
</protein>
<comment type="caution">
    <text evidence="1">The sequence shown here is derived from an EMBL/GenBank/DDBJ whole genome shotgun (WGS) entry which is preliminary data.</text>
</comment>
<dbReference type="Proteomes" id="UP000637383">
    <property type="component" value="Unassembled WGS sequence"/>
</dbReference>
<dbReference type="EMBL" id="JACJTU010000040">
    <property type="protein sequence ID" value="MBD2737950.1"/>
    <property type="molecule type" value="Genomic_DNA"/>
</dbReference>
<proteinExistence type="predicted"/>
<organism evidence="1 2">
    <name type="scientific">Nostoc paludosum FACHB-159</name>
    <dbReference type="NCBI Taxonomy" id="2692908"/>
    <lineage>
        <taxon>Bacteria</taxon>
        <taxon>Bacillati</taxon>
        <taxon>Cyanobacteriota</taxon>
        <taxon>Cyanophyceae</taxon>
        <taxon>Nostocales</taxon>
        <taxon>Nostocaceae</taxon>
        <taxon>Nostoc</taxon>
    </lineage>
</organism>
<evidence type="ECO:0000313" key="1">
    <source>
        <dbReference type="EMBL" id="MBD2737950.1"/>
    </source>
</evidence>